<dbReference type="GO" id="GO:0000775">
    <property type="term" value="C:chromosome, centromeric region"/>
    <property type="evidence" value="ECO:0007669"/>
    <property type="project" value="UniProtKB-SubCell"/>
</dbReference>
<protein>
    <submittedName>
        <fullName evidence="9">Centromere-associated protein K-domain-containing protein</fullName>
    </submittedName>
</protein>
<evidence type="ECO:0000256" key="1">
    <source>
        <dbReference type="ARBA" id="ARBA00004123"/>
    </source>
</evidence>
<keyword evidence="6" id="KW-0539">Nucleus</keyword>
<reference evidence="9 10" key="1">
    <citation type="submission" date="2016-07" db="EMBL/GenBank/DDBJ databases">
        <title>Pervasive Adenine N6-methylation of Active Genes in Fungi.</title>
        <authorList>
            <consortium name="DOE Joint Genome Institute"/>
            <person name="Mondo S.J."/>
            <person name="Dannebaum R.O."/>
            <person name="Kuo R.C."/>
            <person name="Labutti K."/>
            <person name="Haridas S."/>
            <person name="Kuo A."/>
            <person name="Salamov A."/>
            <person name="Ahrendt S.R."/>
            <person name="Lipzen A."/>
            <person name="Sullivan W."/>
            <person name="Andreopoulos W.B."/>
            <person name="Clum A."/>
            <person name="Lindquist E."/>
            <person name="Daum C."/>
            <person name="Ramamoorthy G.K."/>
            <person name="Gryganskyi A."/>
            <person name="Culley D."/>
            <person name="Magnuson J.K."/>
            <person name="James T.Y."/>
            <person name="O'Malley M.A."/>
            <person name="Stajich J.E."/>
            <person name="Spatafora J.W."/>
            <person name="Visel A."/>
            <person name="Grigoriev I.V."/>
        </authorList>
    </citation>
    <scope>NUCLEOTIDE SEQUENCE [LARGE SCALE GENOMIC DNA]</scope>
    <source>
        <strain evidence="9 10">NRRL 2496</strain>
    </source>
</reference>
<keyword evidence="7" id="KW-0137">Centromere</keyword>
<dbReference type="EMBL" id="MCGN01000010">
    <property type="protein sequence ID" value="ORY91941.1"/>
    <property type="molecule type" value="Genomic_DNA"/>
</dbReference>
<gene>
    <name evidence="9" type="ORF">BCR43DRAFT_497527</name>
</gene>
<dbReference type="GO" id="GO:0005634">
    <property type="term" value="C:nucleus"/>
    <property type="evidence" value="ECO:0007669"/>
    <property type="project" value="UniProtKB-SubCell"/>
</dbReference>
<sequence>MSFIEGKLKEFIDAAASEFDSTLSQDRAIPSEEDDTPRGHTLDALLADHKTRRDALWKRLHELEDEKKARGQFRLDEQRSTLQEKQAAMAQFEDIEMRKQMDYQLQEINNIKHPENEVAQLQAKDRLAATVSQLKDLKHHLRRELAHARERLAREETALSESEELKSVLETKYDQVDSPEAIRQYVSQNKGKRAIIRARQNQVMSELRDFLDMYYPPHPCQPAKNRRAHIDSSDEEDQGDAEELCDLKFLVEDLINAAVLAPENPYIDLVPGSYWPPYIETLVKANIAQRDPEDSLKIRLCDFRVSWDNDPS</sequence>
<evidence type="ECO:0000313" key="9">
    <source>
        <dbReference type="EMBL" id="ORY91941.1"/>
    </source>
</evidence>
<dbReference type="Pfam" id="PF11802">
    <property type="entry name" value="CENP-K"/>
    <property type="match status" value="1"/>
</dbReference>
<feature type="coiled-coil region" evidence="8">
    <location>
        <begin position="124"/>
        <end position="165"/>
    </location>
</feature>
<evidence type="ECO:0000256" key="2">
    <source>
        <dbReference type="ARBA" id="ARBA00004584"/>
    </source>
</evidence>
<dbReference type="PANTHER" id="PTHR14401:SF6">
    <property type="entry name" value="CENTROMERE PROTEIN K"/>
    <property type="match status" value="1"/>
</dbReference>
<organism evidence="9 10">
    <name type="scientific">Syncephalastrum racemosum</name>
    <name type="common">Filamentous fungus</name>
    <dbReference type="NCBI Taxonomy" id="13706"/>
    <lineage>
        <taxon>Eukaryota</taxon>
        <taxon>Fungi</taxon>
        <taxon>Fungi incertae sedis</taxon>
        <taxon>Mucoromycota</taxon>
        <taxon>Mucoromycotina</taxon>
        <taxon>Mucoromycetes</taxon>
        <taxon>Mucorales</taxon>
        <taxon>Syncephalastraceae</taxon>
        <taxon>Syncephalastrum</taxon>
    </lineage>
</organism>
<dbReference type="InParanoid" id="A0A1X2H2C3"/>
<dbReference type="Proteomes" id="UP000242180">
    <property type="component" value="Unassembled WGS sequence"/>
</dbReference>
<dbReference type="GO" id="GO:0051382">
    <property type="term" value="P:kinetochore assembly"/>
    <property type="evidence" value="ECO:0007669"/>
    <property type="project" value="InterPro"/>
</dbReference>
<comment type="similarity">
    <text evidence="3">Belongs to the CENP-K/MCM22 family.</text>
</comment>
<comment type="subcellular location">
    <subcellularLocation>
        <location evidence="2">Chromosome</location>
        <location evidence="2">Centromere</location>
    </subcellularLocation>
    <subcellularLocation>
        <location evidence="1">Nucleus</location>
    </subcellularLocation>
</comment>
<keyword evidence="5 8" id="KW-0175">Coiled coil</keyword>
<dbReference type="OMA" id="QNEIILC"/>
<evidence type="ECO:0000313" key="10">
    <source>
        <dbReference type="Proteomes" id="UP000242180"/>
    </source>
</evidence>
<dbReference type="GO" id="GO:0000070">
    <property type="term" value="P:mitotic sister chromatid segregation"/>
    <property type="evidence" value="ECO:0007669"/>
    <property type="project" value="TreeGrafter"/>
</dbReference>
<evidence type="ECO:0000256" key="6">
    <source>
        <dbReference type="ARBA" id="ARBA00023242"/>
    </source>
</evidence>
<evidence type="ECO:0000256" key="7">
    <source>
        <dbReference type="ARBA" id="ARBA00023328"/>
    </source>
</evidence>
<evidence type="ECO:0000256" key="3">
    <source>
        <dbReference type="ARBA" id="ARBA00005795"/>
    </source>
</evidence>
<comment type="caution">
    <text evidence="9">The sequence shown here is derived from an EMBL/GenBank/DDBJ whole genome shotgun (WGS) entry which is preliminary data.</text>
</comment>
<evidence type="ECO:0000256" key="4">
    <source>
        <dbReference type="ARBA" id="ARBA00022454"/>
    </source>
</evidence>
<keyword evidence="10" id="KW-1185">Reference proteome</keyword>
<dbReference type="OrthoDB" id="9445768at2759"/>
<dbReference type="AlphaFoldDB" id="A0A1X2H2C3"/>
<dbReference type="STRING" id="13706.A0A1X2H2C3"/>
<name>A0A1X2H2C3_SYNRA</name>
<accession>A0A1X2H2C3</accession>
<evidence type="ECO:0000256" key="8">
    <source>
        <dbReference type="SAM" id="Coils"/>
    </source>
</evidence>
<evidence type="ECO:0000256" key="5">
    <source>
        <dbReference type="ARBA" id="ARBA00023054"/>
    </source>
</evidence>
<proteinExistence type="inferred from homology"/>
<dbReference type="InterPro" id="IPR020993">
    <property type="entry name" value="Centromere_CenpK"/>
</dbReference>
<dbReference type="PANTHER" id="PTHR14401">
    <property type="entry name" value="CENTROMERE PROTEIN K"/>
    <property type="match status" value="1"/>
</dbReference>
<keyword evidence="4" id="KW-0158">Chromosome</keyword>